<dbReference type="EMBL" id="JBHSQK010000059">
    <property type="protein sequence ID" value="MFC5950955.1"/>
    <property type="molecule type" value="Genomic_DNA"/>
</dbReference>
<protein>
    <recommendedName>
        <fullName evidence="3">DUF1508 domain-containing protein</fullName>
    </recommendedName>
</protein>
<reference evidence="2" key="1">
    <citation type="journal article" date="2019" name="Int. J. Syst. Evol. Microbiol.">
        <title>The Global Catalogue of Microorganisms (GCM) 10K type strain sequencing project: providing services to taxonomists for standard genome sequencing and annotation.</title>
        <authorList>
            <consortium name="The Broad Institute Genomics Platform"/>
            <consortium name="The Broad Institute Genome Sequencing Center for Infectious Disease"/>
            <person name="Wu L."/>
            <person name="Ma J."/>
        </authorList>
    </citation>
    <scope>NUCLEOTIDE SEQUENCE [LARGE SCALE GENOMIC DNA]</scope>
    <source>
        <strain evidence="2">CGMCC 4.7397</strain>
    </source>
</reference>
<proteinExistence type="predicted"/>
<comment type="caution">
    <text evidence="1">The sequence shown here is derived from an EMBL/GenBank/DDBJ whole genome shotgun (WGS) entry which is preliminary data.</text>
</comment>
<organism evidence="1 2">
    <name type="scientific">Pseudonocardia lutea</name>
    <dbReference type="NCBI Taxonomy" id="2172015"/>
    <lineage>
        <taxon>Bacteria</taxon>
        <taxon>Bacillati</taxon>
        <taxon>Actinomycetota</taxon>
        <taxon>Actinomycetes</taxon>
        <taxon>Pseudonocardiales</taxon>
        <taxon>Pseudonocardiaceae</taxon>
        <taxon>Pseudonocardia</taxon>
    </lineage>
</organism>
<evidence type="ECO:0008006" key="3">
    <source>
        <dbReference type="Google" id="ProtNLM"/>
    </source>
</evidence>
<dbReference type="RefSeq" id="WP_379568454.1">
    <property type="nucleotide sequence ID" value="NZ_JBHSQK010000059.1"/>
</dbReference>
<evidence type="ECO:0000313" key="1">
    <source>
        <dbReference type="EMBL" id="MFC5950955.1"/>
    </source>
</evidence>
<name>A0ABW1ICY4_9PSEU</name>
<dbReference type="Proteomes" id="UP001596119">
    <property type="component" value="Unassembled WGS sequence"/>
</dbReference>
<evidence type="ECO:0000313" key="2">
    <source>
        <dbReference type="Proteomes" id="UP001596119"/>
    </source>
</evidence>
<accession>A0ABW1ICY4</accession>
<keyword evidence="2" id="KW-1185">Reference proteome</keyword>
<sequence>MQLTVTRRTGYREWTWTVVDEDGFVVSGIANSRRRAQDIIAWVQAELRYPPMLRPPANALRNLTFKLPLVVED</sequence>
<gene>
    <name evidence="1" type="ORF">ACFQH9_22065</name>
</gene>